<sequence length="232" mass="26599">MLKIVKYHTLIFDLDDTLLDFQQAEIEAFEKTFSNYNIQNSISTYKKDYDAISRVLWDGVQDGIFTIAQVGEFRFKRLFEKHKLDFEAVTFNEDYLLNLGQQSNLIEGAEQIATTLPNVKFVALSNGFTKTQLSRIANSPLKDLFDEIIISEMTGFEKPQKEIFDYTMNQLSLSETDGILMIGDSLSSDITGGRNYGMDTCWFNPLRKKNESFVTPTYEIKSLDELADLVKI</sequence>
<evidence type="ECO:0000313" key="1">
    <source>
        <dbReference type="EMBL" id="STX10299.1"/>
    </source>
</evidence>
<dbReference type="PRINTS" id="PR00413">
    <property type="entry name" value="HADHALOGNASE"/>
</dbReference>
<dbReference type="NCBIfam" id="TIGR02254">
    <property type="entry name" value="YjjG_YfnB"/>
    <property type="match status" value="1"/>
</dbReference>
<gene>
    <name evidence="1" type="primary">yfnB_2</name>
    <name evidence="2" type="ORF">DFR61_10874</name>
    <name evidence="1" type="ORF">NCTC10597_02019</name>
</gene>
<dbReference type="InterPro" id="IPR023214">
    <property type="entry name" value="HAD_sf"/>
</dbReference>
<dbReference type="GO" id="GO:0008253">
    <property type="term" value="F:5'-nucleotidase activity"/>
    <property type="evidence" value="ECO:0007669"/>
    <property type="project" value="InterPro"/>
</dbReference>
<organism evidence="1 3">
    <name type="scientific">Kurthia zopfii</name>
    <dbReference type="NCBI Taxonomy" id="1650"/>
    <lineage>
        <taxon>Bacteria</taxon>
        <taxon>Bacillati</taxon>
        <taxon>Bacillota</taxon>
        <taxon>Bacilli</taxon>
        <taxon>Bacillales</taxon>
        <taxon>Caryophanaceae</taxon>
        <taxon>Kurthia</taxon>
    </lineage>
</organism>
<dbReference type="SFLD" id="SFLDS00003">
    <property type="entry name" value="Haloacid_Dehalogenase"/>
    <property type="match status" value="1"/>
</dbReference>
<dbReference type="InterPro" id="IPR011951">
    <property type="entry name" value="HAD-SF_hydro_IA_YjjG/PynA"/>
</dbReference>
<dbReference type="SUPFAM" id="SSF56784">
    <property type="entry name" value="HAD-like"/>
    <property type="match status" value="1"/>
</dbReference>
<dbReference type="NCBIfam" id="TIGR01549">
    <property type="entry name" value="HAD-SF-IA-v1"/>
    <property type="match status" value="1"/>
</dbReference>
<dbReference type="PANTHER" id="PTHR47478:SF1">
    <property type="entry name" value="PYRIMIDINE 5'-NUCLEOTIDASE YJJG"/>
    <property type="match status" value="1"/>
</dbReference>
<dbReference type="EC" id="3.-.-.-" evidence="1"/>
<dbReference type="Proteomes" id="UP000294641">
    <property type="component" value="Unassembled WGS sequence"/>
</dbReference>
<reference evidence="2 4" key="2">
    <citation type="submission" date="2019-03" db="EMBL/GenBank/DDBJ databases">
        <title>Genomic Encyclopedia of Type Strains, Phase IV (KMG-IV): sequencing the most valuable type-strain genomes for metagenomic binning, comparative biology and taxonomic classification.</title>
        <authorList>
            <person name="Goeker M."/>
        </authorList>
    </citation>
    <scope>NUCLEOTIDE SEQUENCE [LARGE SCALE GENOMIC DNA]</scope>
    <source>
        <strain evidence="2 4">DSM 20580</strain>
    </source>
</reference>
<dbReference type="Proteomes" id="UP000254330">
    <property type="component" value="Unassembled WGS sequence"/>
</dbReference>
<dbReference type="SFLD" id="SFLDG01129">
    <property type="entry name" value="C1.5:_HAD__Beta-PGM__Phosphata"/>
    <property type="match status" value="1"/>
</dbReference>
<dbReference type="EMBL" id="UGNP01000001">
    <property type="protein sequence ID" value="STX10299.1"/>
    <property type="molecule type" value="Genomic_DNA"/>
</dbReference>
<dbReference type="EMBL" id="SNZG01000008">
    <property type="protein sequence ID" value="TDR40560.1"/>
    <property type="molecule type" value="Genomic_DNA"/>
</dbReference>
<evidence type="ECO:0000313" key="2">
    <source>
        <dbReference type="EMBL" id="TDR40560.1"/>
    </source>
</evidence>
<dbReference type="RefSeq" id="WP_166636081.1">
    <property type="nucleotide sequence ID" value="NZ_BJUE01000004.1"/>
</dbReference>
<protein>
    <submittedName>
        <fullName evidence="2">2-haloacid dehalogenase</fullName>
    </submittedName>
    <submittedName>
        <fullName evidence="1">HAD-hydrolase yfnB</fullName>
        <ecNumber evidence="1">3.-.-.-</ecNumber>
    </submittedName>
</protein>
<dbReference type="InterPro" id="IPR036412">
    <property type="entry name" value="HAD-like_sf"/>
</dbReference>
<name>A0A8B4QC72_9BACL</name>
<dbReference type="InterPro" id="IPR052550">
    <property type="entry name" value="Pyrimidine_5'-ntase_YjjG"/>
</dbReference>
<dbReference type="Pfam" id="PF00702">
    <property type="entry name" value="Hydrolase"/>
    <property type="match status" value="1"/>
</dbReference>
<dbReference type="Gene3D" id="3.40.50.1000">
    <property type="entry name" value="HAD superfamily/HAD-like"/>
    <property type="match status" value="1"/>
</dbReference>
<proteinExistence type="predicted"/>
<dbReference type="NCBIfam" id="TIGR01509">
    <property type="entry name" value="HAD-SF-IA-v3"/>
    <property type="match status" value="1"/>
</dbReference>
<dbReference type="AlphaFoldDB" id="A0A8B4QC72"/>
<evidence type="ECO:0000313" key="4">
    <source>
        <dbReference type="Proteomes" id="UP000294641"/>
    </source>
</evidence>
<comment type="caution">
    <text evidence="1">The sequence shown here is derived from an EMBL/GenBank/DDBJ whole genome shotgun (WGS) entry which is preliminary data.</text>
</comment>
<accession>A0A8B4QC72</accession>
<reference evidence="1 3" key="1">
    <citation type="submission" date="2018-06" db="EMBL/GenBank/DDBJ databases">
        <authorList>
            <consortium name="Pathogen Informatics"/>
            <person name="Doyle S."/>
        </authorList>
    </citation>
    <scope>NUCLEOTIDE SEQUENCE [LARGE SCALE GENOMIC DNA]</scope>
    <source>
        <strain evidence="1 3">NCTC10597</strain>
    </source>
</reference>
<evidence type="ECO:0000313" key="3">
    <source>
        <dbReference type="Proteomes" id="UP000254330"/>
    </source>
</evidence>
<dbReference type="PANTHER" id="PTHR47478">
    <property type="match status" value="1"/>
</dbReference>
<dbReference type="Gene3D" id="1.10.150.240">
    <property type="entry name" value="Putative phosphatase, domain 2"/>
    <property type="match status" value="1"/>
</dbReference>
<dbReference type="InterPro" id="IPR006439">
    <property type="entry name" value="HAD-SF_hydro_IA"/>
</dbReference>
<keyword evidence="1" id="KW-0378">Hydrolase</keyword>
<dbReference type="InterPro" id="IPR023198">
    <property type="entry name" value="PGP-like_dom2"/>
</dbReference>
<keyword evidence="4" id="KW-1185">Reference proteome</keyword>